<reference evidence="1 2" key="1">
    <citation type="submission" date="2018-09" db="EMBL/GenBank/DDBJ databases">
        <title>Phylogeny of the Shewanellaceae, and recommendation for two new genera, Pseudoshewanella and Parashewanella.</title>
        <authorList>
            <person name="Wang G."/>
        </authorList>
    </citation>
    <scope>NUCLEOTIDE SEQUENCE [LARGE SCALE GENOMIC DNA]</scope>
    <source>
        <strain evidence="1 2">C51</strain>
    </source>
</reference>
<sequence length="367" mass="42056">MNWHFPRTDYAEHILNAMHGGLLSRVTIFAPRKRGKTQFIQRDVMPLCESKGIFVVYVDFWQDKDNPEAVFIQSVIRAIEERKSWLSKVTDIFKPNKIGVSLSKASVDIGLEAKQEQNPYQLFDAFELLNKLNMPTLLCLDEVQHLATRKEFENFTAALRSFMVNRGDDLVKGIFTGSSREGLEKLFRHTKAPFYNSAQSLDFPALDEKFVEFELGVVKKITNGVELNKEDALNTLIEQHREPARFVELLQQMVLNQVVDFSEAMKRFDLVVQSHPQEFQDLFEQLPALDKAVLLLIARGNGKNFYTDKGIRNVKLMLLDDSVNVTKSSINNALRRLKSENLIFNIKRGVMGIENPELEKYLIAVAS</sequence>
<proteinExistence type="predicted"/>
<evidence type="ECO:0008006" key="3">
    <source>
        <dbReference type="Google" id="ProtNLM"/>
    </source>
</evidence>
<dbReference type="PANTHER" id="PTHR34301">
    <property type="entry name" value="DNA-BINDING PROTEIN-RELATED"/>
    <property type="match status" value="1"/>
</dbReference>
<gene>
    <name evidence="1" type="ORF">D5018_16515</name>
</gene>
<evidence type="ECO:0000313" key="2">
    <source>
        <dbReference type="Proteomes" id="UP000281474"/>
    </source>
</evidence>
<accession>A0A3L8PX10</accession>
<dbReference type="Proteomes" id="UP000281474">
    <property type="component" value="Unassembled WGS sequence"/>
</dbReference>
<dbReference type="PANTHER" id="PTHR34301:SF8">
    <property type="entry name" value="ATPASE DOMAIN-CONTAINING PROTEIN"/>
    <property type="match status" value="1"/>
</dbReference>
<protein>
    <recommendedName>
        <fullName evidence="3">ATP-binding protein</fullName>
    </recommendedName>
</protein>
<comment type="caution">
    <text evidence="1">The sequence shown here is derived from an EMBL/GenBank/DDBJ whole genome shotgun (WGS) entry which is preliminary data.</text>
</comment>
<evidence type="ECO:0000313" key="1">
    <source>
        <dbReference type="EMBL" id="RLV58582.1"/>
    </source>
</evidence>
<name>A0A3L8PX10_9GAMM</name>
<dbReference type="RefSeq" id="WP_121840096.1">
    <property type="nucleotide sequence ID" value="NZ_ML014813.1"/>
</dbReference>
<dbReference type="Gene3D" id="3.40.50.300">
    <property type="entry name" value="P-loop containing nucleotide triphosphate hydrolases"/>
    <property type="match status" value="1"/>
</dbReference>
<dbReference type="EMBL" id="QZEI01000064">
    <property type="protein sequence ID" value="RLV58582.1"/>
    <property type="molecule type" value="Genomic_DNA"/>
</dbReference>
<dbReference type="InterPro" id="IPR027417">
    <property type="entry name" value="P-loop_NTPase"/>
</dbReference>
<organism evidence="1 2">
    <name type="scientific">Parashewanella curva</name>
    <dbReference type="NCBI Taxonomy" id="2338552"/>
    <lineage>
        <taxon>Bacteria</taxon>
        <taxon>Pseudomonadati</taxon>
        <taxon>Pseudomonadota</taxon>
        <taxon>Gammaproteobacteria</taxon>
        <taxon>Alteromonadales</taxon>
        <taxon>Shewanellaceae</taxon>
        <taxon>Parashewanella</taxon>
    </lineage>
</organism>
<dbReference type="OrthoDB" id="8576717at2"/>
<dbReference type="SUPFAM" id="SSF52540">
    <property type="entry name" value="P-loop containing nucleoside triphosphate hydrolases"/>
    <property type="match status" value="1"/>
</dbReference>
<keyword evidence="2" id="KW-1185">Reference proteome</keyword>
<dbReference type="AlphaFoldDB" id="A0A3L8PX10"/>